<evidence type="ECO:0000313" key="2">
    <source>
        <dbReference type="EMBL" id="WNG46488.1"/>
    </source>
</evidence>
<sequence>MAAPLKVLTPNMKSTIERELVECAEWANETVNRQHFGGNSPSRSQCQEELGKDPFGSEEEQALRQQGCADELVGTLVPDVVIHSGNPLDVLAVYDFKFPCPTSDEPRWNDYPKGHPYHESNQGAMYHRALGVKPFRVAPIWRIY</sequence>
<organism evidence="2 3">
    <name type="scientific">Archangium minus</name>
    <dbReference type="NCBI Taxonomy" id="83450"/>
    <lineage>
        <taxon>Bacteria</taxon>
        <taxon>Pseudomonadati</taxon>
        <taxon>Myxococcota</taxon>
        <taxon>Myxococcia</taxon>
        <taxon>Myxococcales</taxon>
        <taxon>Cystobacterineae</taxon>
        <taxon>Archangiaceae</taxon>
        <taxon>Archangium</taxon>
    </lineage>
</organism>
<proteinExistence type="predicted"/>
<name>A0ABY9WSC3_9BACT</name>
<accession>A0ABY9WSC3</accession>
<feature type="compositionally biased region" description="Polar residues" evidence="1">
    <location>
        <begin position="33"/>
        <end position="47"/>
    </location>
</feature>
<dbReference type="RefSeq" id="WP_395822920.1">
    <property type="nucleotide sequence ID" value="NZ_CP043494.1"/>
</dbReference>
<protein>
    <recommendedName>
        <fullName evidence="4">Lipoprotein</fullName>
    </recommendedName>
</protein>
<evidence type="ECO:0000313" key="3">
    <source>
        <dbReference type="Proteomes" id="UP001611383"/>
    </source>
</evidence>
<feature type="region of interest" description="Disordered" evidence="1">
    <location>
        <begin position="33"/>
        <end position="63"/>
    </location>
</feature>
<keyword evidence="3" id="KW-1185">Reference proteome</keyword>
<evidence type="ECO:0008006" key="4">
    <source>
        <dbReference type="Google" id="ProtNLM"/>
    </source>
</evidence>
<dbReference type="Proteomes" id="UP001611383">
    <property type="component" value="Chromosome"/>
</dbReference>
<gene>
    <name evidence="2" type="ORF">F0U60_22000</name>
</gene>
<reference evidence="2 3" key="1">
    <citation type="submission" date="2019-08" db="EMBL/GenBank/DDBJ databases">
        <title>Archangium and Cystobacter genomes.</title>
        <authorList>
            <person name="Chen I.-C.K."/>
            <person name="Wielgoss S."/>
        </authorList>
    </citation>
    <scope>NUCLEOTIDE SEQUENCE [LARGE SCALE GENOMIC DNA]</scope>
    <source>
        <strain evidence="2 3">Cbm 6</strain>
    </source>
</reference>
<evidence type="ECO:0000256" key="1">
    <source>
        <dbReference type="SAM" id="MobiDB-lite"/>
    </source>
</evidence>
<dbReference type="EMBL" id="CP043494">
    <property type="protein sequence ID" value="WNG46488.1"/>
    <property type="molecule type" value="Genomic_DNA"/>
</dbReference>